<dbReference type="Proteomes" id="UP001249851">
    <property type="component" value="Unassembled WGS sequence"/>
</dbReference>
<evidence type="ECO:0000313" key="1">
    <source>
        <dbReference type="EMBL" id="KAK2548991.1"/>
    </source>
</evidence>
<comment type="caution">
    <text evidence="1">The sequence shown here is derived from an EMBL/GenBank/DDBJ whole genome shotgun (WGS) entry which is preliminary data.</text>
</comment>
<name>A0AAD9PU86_ACRCE</name>
<keyword evidence="2" id="KW-1185">Reference proteome</keyword>
<accession>A0AAD9PU86</accession>
<sequence length="120" mass="14670">MLKSDDRFVRQNREQCWEHWLHKSDNGLNNKRDEALLLLRNVAKSVTADTYHENVTLLKTSEVWLSNHHLQNWFEKRWLVEAKRWVWAFRQERFLVNVNTNNGIERQNESLKYQYLKDSN</sequence>
<gene>
    <name evidence="1" type="ORF">P5673_030612</name>
</gene>
<proteinExistence type="predicted"/>
<dbReference type="EMBL" id="JARQWQ010000133">
    <property type="protein sequence ID" value="KAK2548991.1"/>
    <property type="molecule type" value="Genomic_DNA"/>
</dbReference>
<organism evidence="1 2">
    <name type="scientific">Acropora cervicornis</name>
    <name type="common">Staghorn coral</name>
    <dbReference type="NCBI Taxonomy" id="6130"/>
    <lineage>
        <taxon>Eukaryota</taxon>
        <taxon>Metazoa</taxon>
        <taxon>Cnidaria</taxon>
        <taxon>Anthozoa</taxon>
        <taxon>Hexacorallia</taxon>
        <taxon>Scleractinia</taxon>
        <taxon>Astrocoeniina</taxon>
        <taxon>Acroporidae</taxon>
        <taxon>Acropora</taxon>
    </lineage>
</organism>
<evidence type="ECO:0000313" key="2">
    <source>
        <dbReference type="Proteomes" id="UP001249851"/>
    </source>
</evidence>
<dbReference type="PANTHER" id="PTHR47456">
    <property type="entry name" value="PHD-TYPE DOMAIN-CONTAINING PROTEIN"/>
    <property type="match status" value="1"/>
</dbReference>
<reference evidence="1" key="2">
    <citation type="journal article" date="2023" name="Science">
        <title>Genomic signatures of disease resistance in endangered staghorn corals.</title>
        <authorList>
            <person name="Vollmer S.V."/>
            <person name="Selwyn J.D."/>
            <person name="Despard B.A."/>
            <person name="Roesel C.L."/>
        </authorList>
    </citation>
    <scope>NUCLEOTIDE SEQUENCE</scope>
    <source>
        <strain evidence="1">K2</strain>
    </source>
</reference>
<dbReference type="AlphaFoldDB" id="A0AAD9PU86"/>
<protein>
    <submittedName>
        <fullName evidence="1">Uncharacterized protein</fullName>
    </submittedName>
</protein>
<reference evidence="1" key="1">
    <citation type="journal article" date="2023" name="G3 (Bethesda)">
        <title>Whole genome assembly and annotation of the endangered Caribbean coral Acropora cervicornis.</title>
        <authorList>
            <person name="Selwyn J.D."/>
            <person name="Vollmer S.V."/>
        </authorList>
    </citation>
    <scope>NUCLEOTIDE SEQUENCE</scope>
    <source>
        <strain evidence="1">K2</strain>
    </source>
</reference>